<feature type="domain" description="CCZ1/INTU/HPS4 third Longin" evidence="1">
    <location>
        <begin position="381"/>
        <end position="473"/>
    </location>
</feature>
<dbReference type="PANTHER" id="PTHR14407">
    <property type="entry name" value="HERMANSKY-PUDLAK SYNDROME 4 PROTEIN LIGHT-EAR PROTEIN-RELATED"/>
    <property type="match status" value="1"/>
</dbReference>
<evidence type="ECO:0000313" key="2">
    <source>
        <dbReference type="EMBL" id="KAK9892500.1"/>
    </source>
</evidence>
<sequence>MDLSESSEKIKTVFRNYKETLSKESDKKSSNEPIISDIKRDCSLFFTAVPEEDTDISPNKNEDATIIRLQKPSRPKFLNLKSKISDIKEITPLDTMTPYTPFAANPGSVISTPMTELNKVLHINTYSICTDPEPEINISKSAKKNYFKNTKILKRSKSLVISSYKKPNGLKPIRRFKTICDPTFITDGIENGFLHNLESIKDELLALKNTETVEELQVPKNPVSEVDQTEKISRRKSLTLPLKSLSFDSANCHNNSDSSGLLTPLMHKLSSLTFEKKSSGISSFNPTPLECKDVIPLFKKEYTEKLIDSSKQFHEDELVECVLFICGQQDTVLGIILEPEVCQNENLINMLWEVCTGKLGGLEKQLQQCMEPYSGNLIPEQEPYSFLCLDSQWDTLKRGGPWETGEASSLSKLHRDFQDHKNITEILSRENDSILYGVHIGDSEIFYRQSESANSGLPTPSDSMGHVPMRAKRSLERDHSIVLL</sequence>
<protein>
    <recommendedName>
        <fullName evidence="1">CCZ1/INTU/HPS4 third Longin domain-containing protein</fullName>
    </recommendedName>
</protein>
<dbReference type="GO" id="GO:0031267">
    <property type="term" value="F:small GTPase binding"/>
    <property type="evidence" value="ECO:0007669"/>
    <property type="project" value="TreeGrafter"/>
</dbReference>
<organism evidence="2 3">
    <name type="scientific">Henosepilachna vigintioctopunctata</name>
    <dbReference type="NCBI Taxonomy" id="420089"/>
    <lineage>
        <taxon>Eukaryota</taxon>
        <taxon>Metazoa</taxon>
        <taxon>Ecdysozoa</taxon>
        <taxon>Arthropoda</taxon>
        <taxon>Hexapoda</taxon>
        <taxon>Insecta</taxon>
        <taxon>Pterygota</taxon>
        <taxon>Neoptera</taxon>
        <taxon>Endopterygota</taxon>
        <taxon>Coleoptera</taxon>
        <taxon>Polyphaga</taxon>
        <taxon>Cucujiformia</taxon>
        <taxon>Coccinelloidea</taxon>
        <taxon>Coccinellidae</taxon>
        <taxon>Epilachninae</taxon>
        <taxon>Epilachnini</taxon>
        <taxon>Henosepilachna</taxon>
    </lineage>
</organism>
<proteinExistence type="predicted"/>
<accession>A0AAW1VEX2</accession>
<evidence type="ECO:0000313" key="3">
    <source>
        <dbReference type="Proteomes" id="UP001431783"/>
    </source>
</evidence>
<name>A0AAW1VEX2_9CUCU</name>
<dbReference type="InterPro" id="IPR043989">
    <property type="entry name" value="CCZ1/INTU/HSP4_longin_3"/>
</dbReference>
<dbReference type="Proteomes" id="UP001431783">
    <property type="component" value="Unassembled WGS sequence"/>
</dbReference>
<comment type="caution">
    <text evidence="2">The sequence shown here is derived from an EMBL/GenBank/DDBJ whole genome shotgun (WGS) entry which is preliminary data.</text>
</comment>
<dbReference type="EMBL" id="JARQZJ010000135">
    <property type="protein sequence ID" value="KAK9892500.1"/>
    <property type="molecule type" value="Genomic_DNA"/>
</dbReference>
<dbReference type="GO" id="GO:0031410">
    <property type="term" value="C:cytoplasmic vesicle"/>
    <property type="evidence" value="ECO:0007669"/>
    <property type="project" value="TreeGrafter"/>
</dbReference>
<dbReference type="Pfam" id="PF19033">
    <property type="entry name" value="Intu_longin_3"/>
    <property type="match status" value="1"/>
</dbReference>
<dbReference type="GO" id="GO:0031085">
    <property type="term" value="C:BLOC-3 complex"/>
    <property type="evidence" value="ECO:0007669"/>
    <property type="project" value="TreeGrafter"/>
</dbReference>
<dbReference type="GO" id="GO:0005085">
    <property type="term" value="F:guanyl-nucleotide exchange factor activity"/>
    <property type="evidence" value="ECO:0007669"/>
    <property type="project" value="TreeGrafter"/>
</dbReference>
<dbReference type="GO" id="GO:0016192">
    <property type="term" value="P:vesicle-mediated transport"/>
    <property type="evidence" value="ECO:0007669"/>
    <property type="project" value="InterPro"/>
</dbReference>
<dbReference type="AlphaFoldDB" id="A0AAW1VEX2"/>
<dbReference type="PANTHER" id="PTHR14407:SF9">
    <property type="entry name" value="BLOC-3 COMPLEX MEMBER HPS4"/>
    <property type="match status" value="1"/>
</dbReference>
<keyword evidence="3" id="KW-1185">Reference proteome</keyword>
<dbReference type="GO" id="GO:0006605">
    <property type="term" value="P:protein targeting"/>
    <property type="evidence" value="ECO:0007669"/>
    <property type="project" value="TreeGrafter"/>
</dbReference>
<evidence type="ECO:0000259" key="1">
    <source>
        <dbReference type="Pfam" id="PF19033"/>
    </source>
</evidence>
<dbReference type="GO" id="GO:0005765">
    <property type="term" value="C:lysosomal membrane"/>
    <property type="evidence" value="ECO:0007669"/>
    <property type="project" value="TreeGrafter"/>
</dbReference>
<reference evidence="2 3" key="1">
    <citation type="submission" date="2023-03" db="EMBL/GenBank/DDBJ databases">
        <title>Genome insight into feeding habits of ladybird beetles.</title>
        <authorList>
            <person name="Li H.-S."/>
            <person name="Huang Y.-H."/>
            <person name="Pang H."/>
        </authorList>
    </citation>
    <scope>NUCLEOTIDE SEQUENCE [LARGE SCALE GENOMIC DNA]</scope>
    <source>
        <strain evidence="2">SYSU_2023b</strain>
        <tissue evidence="2">Whole body</tissue>
    </source>
</reference>
<dbReference type="InterPro" id="IPR026091">
    <property type="entry name" value="HPS4"/>
</dbReference>
<gene>
    <name evidence="2" type="ORF">WA026_020490</name>
</gene>